<evidence type="ECO:0000256" key="1">
    <source>
        <dbReference type="SAM" id="Phobius"/>
    </source>
</evidence>
<accession>A0A402BI55</accession>
<keyword evidence="1" id="KW-1133">Transmembrane helix</keyword>
<evidence type="ECO:0008006" key="4">
    <source>
        <dbReference type="Google" id="ProtNLM"/>
    </source>
</evidence>
<dbReference type="RefSeq" id="WP_126630951.1">
    <property type="nucleotide sequence ID" value="NZ_BIFT01000002.1"/>
</dbReference>
<reference evidence="3" key="1">
    <citation type="submission" date="2018-12" db="EMBL/GenBank/DDBJ databases">
        <title>Tengunoibacter tsumagoiensis gen. nov., sp. nov., Dictyobacter kobayashii sp. nov., D. alpinus sp. nov., and D. joshuensis sp. nov. and description of Dictyobacteraceae fam. nov. within the order Ktedonobacterales isolated from Tengu-no-mugimeshi.</title>
        <authorList>
            <person name="Wang C.M."/>
            <person name="Zheng Y."/>
            <person name="Sakai Y."/>
            <person name="Toyoda A."/>
            <person name="Minakuchi Y."/>
            <person name="Abe K."/>
            <person name="Yokota A."/>
            <person name="Yabe S."/>
        </authorList>
    </citation>
    <scope>NUCLEOTIDE SEQUENCE [LARGE SCALE GENOMIC DNA]</scope>
    <source>
        <strain evidence="3">Uno16</strain>
    </source>
</reference>
<feature type="transmembrane region" description="Helical" evidence="1">
    <location>
        <begin position="17"/>
        <end position="36"/>
    </location>
</feature>
<evidence type="ECO:0000313" key="3">
    <source>
        <dbReference type="Proteomes" id="UP000287171"/>
    </source>
</evidence>
<dbReference type="EMBL" id="BIFT01000002">
    <property type="protein sequence ID" value="GCE30922.1"/>
    <property type="molecule type" value="Genomic_DNA"/>
</dbReference>
<proteinExistence type="predicted"/>
<comment type="caution">
    <text evidence="2">The sequence shown here is derived from an EMBL/GenBank/DDBJ whole genome shotgun (WGS) entry which is preliminary data.</text>
</comment>
<feature type="transmembrane region" description="Helical" evidence="1">
    <location>
        <begin position="42"/>
        <end position="62"/>
    </location>
</feature>
<gene>
    <name evidence="2" type="ORF">KDA_64060</name>
</gene>
<feature type="transmembrane region" description="Helical" evidence="1">
    <location>
        <begin position="112"/>
        <end position="130"/>
    </location>
</feature>
<dbReference type="AlphaFoldDB" id="A0A402BI55"/>
<keyword evidence="3" id="KW-1185">Reference proteome</keyword>
<organism evidence="2 3">
    <name type="scientific">Dictyobacter alpinus</name>
    <dbReference type="NCBI Taxonomy" id="2014873"/>
    <lineage>
        <taxon>Bacteria</taxon>
        <taxon>Bacillati</taxon>
        <taxon>Chloroflexota</taxon>
        <taxon>Ktedonobacteria</taxon>
        <taxon>Ktedonobacterales</taxon>
        <taxon>Dictyobacteraceae</taxon>
        <taxon>Dictyobacter</taxon>
    </lineage>
</organism>
<keyword evidence="1" id="KW-0472">Membrane</keyword>
<dbReference type="Proteomes" id="UP000287171">
    <property type="component" value="Unassembled WGS sequence"/>
</dbReference>
<feature type="transmembrane region" description="Helical" evidence="1">
    <location>
        <begin position="83"/>
        <end position="106"/>
    </location>
</feature>
<keyword evidence="1" id="KW-0812">Transmembrane</keyword>
<evidence type="ECO:0000313" key="2">
    <source>
        <dbReference type="EMBL" id="GCE30922.1"/>
    </source>
</evidence>
<sequence>MSGDEHNLRTPFGTKRLVGVALLLLLFFFGSLFVEVSVGEAIIWWQPFLILLSCSAGVYYLYCGIQTLCSSQATWDEKIWHRNVNLVNGLVWLNLAAALVVAWFLVLVVSTTVLALLMAFFFLGASLSLGRSIQLVAPPIPANF</sequence>
<protein>
    <recommendedName>
        <fullName evidence="4">Transmembrane protein</fullName>
    </recommendedName>
</protein>
<name>A0A402BI55_9CHLR</name>